<accession>A0ABN0WMB7</accession>
<dbReference type="InterPro" id="IPR032808">
    <property type="entry name" value="DoxX"/>
</dbReference>
<dbReference type="Pfam" id="PF07681">
    <property type="entry name" value="DoxX"/>
    <property type="match status" value="1"/>
</dbReference>
<feature type="transmembrane region" description="Helical" evidence="7">
    <location>
        <begin position="71"/>
        <end position="89"/>
    </location>
</feature>
<evidence type="ECO:0000256" key="7">
    <source>
        <dbReference type="SAM" id="Phobius"/>
    </source>
</evidence>
<evidence type="ECO:0000256" key="4">
    <source>
        <dbReference type="ARBA" id="ARBA00022692"/>
    </source>
</evidence>
<evidence type="ECO:0000256" key="6">
    <source>
        <dbReference type="ARBA" id="ARBA00023136"/>
    </source>
</evidence>
<reference evidence="8 9" key="1">
    <citation type="journal article" date="2019" name="Int. J. Syst. Evol. Microbiol.">
        <title>The Global Catalogue of Microorganisms (GCM) 10K type strain sequencing project: providing services to taxonomists for standard genome sequencing and annotation.</title>
        <authorList>
            <consortium name="The Broad Institute Genomics Platform"/>
            <consortium name="The Broad Institute Genome Sequencing Center for Infectious Disease"/>
            <person name="Wu L."/>
            <person name="Ma J."/>
        </authorList>
    </citation>
    <scope>NUCLEOTIDE SEQUENCE [LARGE SCALE GENOMIC DNA]</scope>
    <source>
        <strain evidence="8 9">JCM 9731</strain>
    </source>
</reference>
<dbReference type="PANTHER" id="PTHR33452">
    <property type="entry name" value="OXIDOREDUCTASE CATD-RELATED"/>
    <property type="match status" value="1"/>
</dbReference>
<dbReference type="EMBL" id="BAAADJ010000060">
    <property type="protein sequence ID" value="GAA0341762.1"/>
    <property type="molecule type" value="Genomic_DNA"/>
</dbReference>
<dbReference type="RefSeq" id="WP_343801968.1">
    <property type="nucleotide sequence ID" value="NZ_BAAADJ010000060.1"/>
</dbReference>
<comment type="similarity">
    <text evidence="2">Belongs to the DoxX family.</text>
</comment>
<feature type="transmembrane region" description="Helical" evidence="7">
    <location>
        <begin position="47"/>
        <end position="64"/>
    </location>
</feature>
<dbReference type="PANTHER" id="PTHR33452:SF1">
    <property type="entry name" value="INNER MEMBRANE PROTEIN YPHA-RELATED"/>
    <property type="match status" value="1"/>
</dbReference>
<comment type="caution">
    <text evidence="8">The sequence shown here is derived from an EMBL/GenBank/DDBJ whole genome shotgun (WGS) entry which is preliminary data.</text>
</comment>
<evidence type="ECO:0000256" key="2">
    <source>
        <dbReference type="ARBA" id="ARBA00006679"/>
    </source>
</evidence>
<evidence type="ECO:0000313" key="8">
    <source>
        <dbReference type="EMBL" id="GAA0341762.1"/>
    </source>
</evidence>
<gene>
    <name evidence="8" type="ORF">GCM10008967_35190</name>
</gene>
<feature type="transmembrane region" description="Helical" evidence="7">
    <location>
        <begin position="10"/>
        <end position="27"/>
    </location>
</feature>
<keyword evidence="6 7" id="KW-0472">Membrane</keyword>
<name>A0ABN0WMB7_9BACI</name>
<evidence type="ECO:0000313" key="9">
    <source>
        <dbReference type="Proteomes" id="UP001500782"/>
    </source>
</evidence>
<keyword evidence="5 7" id="KW-1133">Transmembrane helix</keyword>
<dbReference type="Proteomes" id="UP001500782">
    <property type="component" value="Unassembled WGS sequence"/>
</dbReference>
<keyword evidence="9" id="KW-1185">Reference proteome</keyword>
<evidence type="ECO:0000256" key="3">
    <source>
        <dbReference type="ARBA" id="ARBA00022475"/>
    </source>
</evidence>
<comment type="subcellular location">
    <subcellularLocation>
        <location evidence="1">Cell membrane</location>
        <topology evidence="1">Multi-pass membrane protein</topology>
    </subcellularLocation>
</comment>
<evidence type="ECO:0000256" key="5">
    <source>
        <dbReference type="ARBA" id="ARBA00022989"/>
    </source>
</evidence>
<protein>
    <submittedName>
        <fullName evidence="8">DoxX family protein</fullName>
    </submittedName>
</protein>
<organism evidence="8 9">
    <name type="scientific">Bacillus carboniphilus</name>
    <dbReference type="NCBI Taxonomy" id="86663"/>
    <lineage>
        <taxon>Bacteria</taxon>
        <taxon>Bacillati</taxon>
        <taxon>Bacillota</taxon>
        <taxon>Bacilli</taxon>
        <taxon>Bacillales</taxon>
        <taxon>Bacillaceae</taxon>
        <taxon>Bacillus</taxon>
    </lineage>
</organism>
<proteinExistence type="inferred from homology"/>
<keyword evidence="3" id="KW-1003">Cell membrane</keyword>
<keyword evidence="4 7" id="KW-0812">Transmembrane</keyword>
<feature type="transmembrane region" description="Helical" evidence="7">
    <location>
        <begin position="95"/>
        <end position="116"/>
    </location>
</feature>
<dbReference type="InterPro" id="IPR051907">
    <property type="entry name" value="DoxX-like_oxidoreductase"/>
</dbReference>
<evidence type="ECO:0000256" key="1">
    <source>
        <dbReference type="ARBA" id="ARBA00004651"/>
    </source>
</evidence>
<sequence>MYTSISVMKLLRYGVGYVFIVSGLMKLLSTDLSGYFMSLGIPYPREVMYVVAITEVLCGGLIVLDKWVKRASIPLLIIMVGAILLTKVPTLHTGILQFAFDARLDVVMIILLFILYNRHAK</sequence>